<evidence type="ECO:0000313" key="6">
    <source>
        <dbReference type="Proteomes" id="UP001500967"/>
    </source>
</evidence>
<dbReference type="GO" id="GO:0003677">
    <property type="term" value="F:DNA binding"/>
    <property type="evidence" value="ECO:0007669"/>
    <property type="project" value="UniProtKB-KW"/>
</dbReference>
<comment type="caution">
    <text evidence="5">The sequence shown here is derived from an EMBL/GenBank/DDBJ whole genome shotgun (WGS) entry which is preliminary data.</text>
</comment>
<dbReference type="Gene3D" id="3.40.50.2300">
    <property type="match status" value="2"/>
</dbReference>
<dbReference type="SUPFAM" id="SSF47413">
    <property type="entry name" value="lambda repressor-like DNA-binding domains"/>
    <property type="match status" value="1"/>
</dbReference>
<proteinExistence type="predicted"/>
<keyword evidence="2 5" id="KW-0238">DNA-binding</keyword>
<organism evidence="5 6">
    <name type="scientific">Cryptosporangium japonicum</name>
    <dbReference type="NCBI Taxonomy" id="80872"/>
    <lineage>
        <taxon>Bacteria</taxon>
        <taxon>Bacillati</taxon>
        <taxon>Actinomycetota</taxon>
        <taxon>Actinomycetes</taxon>
        <taxon>Cryptosporangiales</taxon>
        <taxon>Cryptosporangiaceae</taxon>
        <taxon>Cryptosporangium</taxon>
    </lineage>
</organism>
<dbReference type="Proteomes" id="UP001500967">
    <property type="component" value="Unassembled WGS sequence"/>
</dbReference>
<dbReference type="SMART" id="SM00354">
    <property type="entry name" value="HTH_LACI"/>
    <property type="match status" value="1"/>
</dbReference>
<dbReference type="InterPro" id="IPR028082">
    <property type="entry name" value="Peripla_BP_I"/>
</dbReference>
<dbReference type="SUPFAM" id="SSF53822">
    <property type="entry name" value="Periplasmic binding protein-like I"/>
    <property type="match status" value="1"/>
</dbReference>
<evidence type="ECO:0000256" key="1">
    <source>
        <dbReference type="ARBA" id="ARBA00023015"/>
    </source>
</evidence>
<dbReference type="PROSITE" id="PS50932">
    <property type="entry name" value="HTH_LACI_2"/>
    <property type="match status" value="1"/>
</dbReference>
<protein>
    <submittedName>
        <fullName evidence="5">LacI family DNA-binding transcriptional regulator</fullName>
    </submittedName>
</protein>
<dbReference type="Gene3D" id="1.10.260.40">
    <property type="entry name" value="lambda repressor-like DNA-binding domains"/>
    <property type="match status" value="1"/>
</dbReference>
<evidence type="ECO:0000256" key="3">
    <source>
        <dbReference type="ARBA" id="ARBA00023163"/>
    </source>
</evidence>
<dbReference type="InterPro" id="IPR046335">
    <property type="entry name" value="LacI/GalR-like_sensor"/>
</dbReference>
<dbReference type="Pfam" id="PF13377">
    <property type="entry name" value="Peripla_BP_3"/>
    <property type="match status" value="1"/>
</dbReference>
<dbReference type="EMBL" id="BAAAGX010000031">
    <property type="protein sequence ID" value="GAA0271920.1"/>
    <property type="molecule type" value="Genomic_DNA"/>
</dbReference>
<name>A0ABN0V2F0_9ACTN</name>
<dbReference type="CDD" id="cd01392">
    <property type="entry name" value="HTH_LacI"/>
    <property type="match status" value="1"/>
</dbReference>
<sequence length="339" mass="35882">MKPGKRVTLADVAAHAGVDRSVISRVMNSDPGLNIRPETRERVLASVKTLGYRPNAAARTLRTRQSRTFGLFIPDYANPVYAEIIKGAEAAAAERECVLVTGSGRVAGSAQPYLDLLADGRVDGLLLAGGVKAPATLAALRESRMPWLLLNWSMTDATRHIVLDDEGAAAMAVEHLVSLGHRRIAHLAGPDGSDTASRRASGYRAAMRLHGAAPDPALAVRADYTADGGFHAMTELLGRTPRPTAVFVANVASAIGALRAAYRCGVRVPSELSIVAVHDLPLAEYLVPALTTVRMPLEELGRRGVEKLTTTDPDTPVAETVGGPMELVLRESTAPPGVN</sequence>
<keyword evidence="3" id="KW-0804">Transcription</keyword>
<evidence type="ECO:0000313" key="5">
    <source>
        <dbReference type="EMBL" id="GAA0271920.1"/>
    </source>
</evidence>
<dbReference type="CDD" id="cd06267">
    <property type="entry name" value="PBP1_LacI_sugar_binding-like"/>
    <property type="match status" value="1"/>
</dbReference>
<dbReference type="RefSeq" id="WP_344653151.1">
    <property type="nucleotide sequence ID" value="NZ_BAAAGX010000031.1"/>
</dbReference>
<accession>A0ABN0V2F0</accession>
<dbReference type="PANTHER" id="PTHR30146">
    <property type="entry name" value="LACI-RELATED TRANSCRIPTIONAL REPRESSOR"/>
    <property type="match status" value="1"/>
</dbReference>
<keyword evidence="1" id="KW-0805">Transcription regulation</keyword>
<dbReference type="Pfam" id="PF00356">
    <property type="entry name" value="LacI"/>
    <property type="match status" value="1"/>
</dbReference>
<evidence type="ECO:0000259" key="4">
    <source>
        <dbReference type="PROSITE" id="PS50932"/>
    </source>
</evidence>
<evidence type="ECO:0000256" key="2">
    <source>
        <dbReference type="ARBA" id="ARBA00023125"/>
    </source>
</evidence>
<dbReference type="PANTHER" id="PTHR30146:SF109">
    <property type="entry name" value="HTH-TYPE TRANSCRIPTIONAL REGULATOR GALS"/>
    <property type="match status" value="1"/>
</dbReference>
<dbReference type="InterPro" id="IPR000843">
    <property type="entry name" value="HTH_LacI"/>
</dbReference>
<dbReference type="InterPro" id="IPR010982">
    <property type="entry name" value="Lambda_DNA-bd_dom_sf"/>
</dbReference>
<keyword evidence="6" id="KW-1185">Reference proteome</keyword>
<feature type="domain" description="HTH lacI-type" evidence="4">
    <location>
        <begin position="7"/>
        <end position="63"/>
    </location>
</feature>
<gene>
    <name evidence="5" type="ORF">GCM10009539_69090</name>
</gene>
<reference evidence="5 6" key="1">
    <citation type="journal article" date="2019" name="Int. J. Syst. Evol. Microbiol.">
        <title>The Global Catalogue of Microorganisms (GCM) 10K type strain sequencing project: providing services to taxonomists for standard genome sequencing and annotation.</title>
        <authorList>
            <consortium name="The Broad Institute Genomics Platform"/>
            <consortium name="The Broad Institute Genome Sequencing Center for Infectious Disease"/>
            <person name="Wu L."/>
            <person name="Ma J."/>
        </authorList>
    </citation>
    <scope>NUCLEOTIDE SEQUENCE [LARGE SCALE GENOMIC DNA]</scope>
    <source>
        <strain evidence="5 6">JCM 10425</strain>
    </source>
</reference>